<proteinExistence type="predicted"/>
<evidence type="ECO:0000313" key="1">
    <source>
        <dbReference type="EMBL" id="MFL0197013.1"/>
    </source>
</evidence>
<organism evidence="1 2">
    <name type="scientific">Candidatus Clostridium eludens</name>
    <dbReference type="NCBI Taxonomy" id="3381663"/>
    <lineage>
        <taxon>Bacteria</taxon>
        <taxon>Bacillati</taxon>
        <taxon>Bacillota</taxon>
        <taxon>Clostridia</taxon>
        <taxon>Eubacteriales</taxon>
        <taxon>Clostridiaceae</taxon>
        <taxon>Clostridium</taxon>
    </lineage>
</organism>
<sequence length="106" mass="11810">MNKIYIELNNNGEIGMIQYMPFDPIDGLHKTEEELLQTGYLVDEIPAPDPVAGKAANLKYNKGTNSLYYEYVDIPPQPPTTDQRVTQLESDSAKLAYAVMMLGGDI</sequence>
<protein>
    <submittedName>
        <fullName evidence="1">Uncharacterized protein</fullName>
    </submittedName>
</protein>
<dbReference type="Proteomes" id="UP001623660">
    <property type="component" value="Unassembled WGS sequence"/>
</dbReference>
<reference evidence="1 2" key="1">
    <citation type="submission" date="2024-11" db="EMBL/GenBank/DDBJ databases">
        <authorList>
            <person name="Heng Y.C."/>
            <person name="Lim A.C.H."/>
            <person name="Lee J.K.Y."/>
            <person name="Kittelmann S."/>
        </authorList>
    </citation>
    <scope>NUCLEOTIDE SEQUENCE [LARGE SCALE GENOMIC DNA]</scope>
    <source>
        <strain evidence="1 2">WILCCON 0269</strain>
    </source>
</reference>
<name>A0ABW8SMX6_9CLOT</name>
<keyword evidence="2" id="KW-1185">Reference proteome</keyword>
<gene>
    <name evidence="1" type="ORF">ACJDU8_15810</name>
</gene>
<dbReference type="EMBL" id="JBJHZX010000024">
    <property type="protein sequence ID" value="MFL0197013.1"/>
    <property type="molecule type" value="Genomic_DNA"/>
</dbReference>
<dbReference type="RefSeq" id="WP_406793117.1">
    <property type="nucleotide sequence ID" value="NZ_JBJHZX010000024.1"/>
</dbReference>
<comment type="caution">
    <text evidence="1">The sequence shown here is derived from an EMBL/GenBank/DDBJ whole genome shotgun (WGS) entry which is preliminary data.</text>
</comment>
<evidence type="ECO:0000313" key="2">
    <source>
        <dbReference type="Proteomes" id="UP001623660"/>
    </source>
</evidence>
<accession>A0ABW8SMX6</accession>